<dbReference type="EMBL" id="GDJX01011544">
    <property type="protein sequence ID" value="JAT56392.1"/>
    <property type="molecule type" value="Transcribed_RNA"/>
</dbReference>
<dbReference type="InterPro" id="IPR057651">
    <property type="entry name" value="Ig_TPPC8_C"/>
</dbReference>
<organism evidence="4">
    <name type="scientific">Anthurium amnicola</name>
    <dbReference type="NCBI Taxonomy" id="1678845"/>
    <lineage>
        <taxon>Eukaryota</taxon>
        <taxon>Viridiplantae</taxon>
        <taxon>Streptophyta</taxon>
        <taxon>Embryophyta</taxon>
        <taxon>Tracheophyta</taxon>
        <taxon>Spermatophyta</taxon>
        <taxon>Magnoliopsida</taxon>
        <taxon>Liliopsida</taxon>
        <taxon>Araceae</taxon>
        <taxon>Pothoideae</taxon>
        <taxon>Potheae</taxon>
        <taxon>Anthurium</taxon>
    </lineage>
</organism>
<gene>
    <name evidence="4" type="primary">TRAPPC8_1</name>
    <name evidence="4" type="ORF">g.85429</name>
</gene>
<sequence>PRLTPLPGSWNSARLRTAKPPNISSPPRGRAKTAGSVPASSHFPTAPLRKGDRVRGRMEHPPTDPANSSLGRLLLEEITPVVMVLSTPLAEEACKKNGLDFVRMLLPFSSFQNIDVPVRTASDQPYRLQEFRLRMVYASDVRQQSHEVADDLLKQVVSDASGMTWSDLQLDALQPETVVTASESEYLPSWFQTFNRELLRTLSFSEHEAFDHPVACLLVVSTDDDQPMNRFVDLFNTEQLPSLLNEGTMDPKILKHYLLLHDNQNGSTEKAGSILAEMRSTFGLNDSRLLCINSAQNMVSEGADNPWFRYKNGTSTNQDVACFLSIDDLSEIRDFMQDLCSKHIIPHMEQKIRALNQQVSAIRKGFRNQIRNLWWRKGKEDMPDTHNGPMYTFSSIESQMRVLGDYAFMLRDYELALSNYRLLSTDFKLDKAWKCYAGAQEMVGLCLFMLDQSRKDSEYCMENAFHTYERIGSSGLRYATRCGLWWAEMLKVRSQHKEAAAVYFRISNEEPSLHSAIMLEQASYCYLFSNPPMLRKYGFHLVLAGNRYFVSEEKKHAIRAYRNALSIYRGNSWSYIKDHVHFNIGRWYASLDMFEAAIEYMLEVLACSHQSVATQELFLGDFLHVVKGIGKSLEVPKLKLPLIEMSSLKIMFEDYRTYASSSAVHVGENLWQTLEEDMVPSAYTIKSNWLESYTKLHPLKKYNDASICVIGEPIKVYLQFKNPLQISVSVSDVALICELSTRSAGTEFDEEASSTGVQENMLHESSDSRELRSDNSSFLISKINFVLGGGETRGVELDVTPKIQGFLKIVGVRWIFSGSVMGYHNFDIDRKKRHKKTRSTENSSAYSLCFIVVKGLPKLEGYIRGMPKKTYAGDLRLLMLEIQNHSEHSVRNLKMKISHPRLLAPGSLVDLNLKYPGCLEKQIDSQGMDVQEDIVGKTNEKPTSLLFSFPNDTKIQGGTIFQWPLWLHTGVAGNVSLYISIYYEVENLFSDMKHRTLRMHYKLEQVLPSLDISILITPYPSKLQEFLVRMDIVNRTNAESFWLRQLSTPGSEWNLSTLPYDSVSPSQLLLAGQALLCFFKLKAVKQTDVPSGQGGDARLGSQDSIEALLDTSRSPLADFHYHERLHQEKFHQNCPSTVDFILISQLVKSDPVEPPHLFSHHSCHCRVASKSPIWWLLDGPKTVKHDFDSSFFEANLVMKLHNCFETAASVKIVSFDRVPNLSDSDDSQGGWHDVPLANDNLKVLSEVQGARLRKTSSGSTPPFIWCGSSSTSVKLEPVSSVEIPMRICVFSAGVHDLSNYEVQWTLQSPEADSSARDARNLSGTCRGHPFYLTALQTAH</sequence>
<dbReference type="InterPro" id="IPR058541">
    <property type="entry name" value="Ig_TPPC8_1st"/>
</dbReference>
<dbReference type="PANTHER" id="PTHR12975">
    <property type="entry name" value="TRANSPORT PROTEIN TRAPP"/>
    <property type="match status" value="1"/>
</dbReference>
<dbReference type="GO" id="GO:1990072">
    <property type="term" value="C:TRAPPIII protein complex"/>
    <property type="evidence" value="ECO:0007669"/>
    <property type="project" value="TreeGrafter"/>
</dbReference>
<evidence type="ECO:0000313" key="4">
    <source>
        <dbReference type="EMBL" id="JAT56392.1"/>
    </source>
</evidence>
<dbReference type="Pfam" id="PF24542">
    <property type="entry name" value="Ig_TPPC8_C"/>
    <property type="match status" value="1"/>
</dbReference>
<feature type="region of interest" description="Disordered" evidence="1">
    <location>
        <begin position="1"/>
        <end position="71"/>
    </location>
</feature>
<name>A0A1D1YP19_9ARAE</name>
<feature type="domain" description="TPPC8 C-terminal Ig-like" evidence="2">
    <location>
        <begin position="1177"/>
        <end position="1303"/>
    </location>
</feature>
<dbReference type="SUPFAM" id="SSF48452">
    <property type="entry name" value="TPR-like"/>
    <property type="match status" value="1"/>
</dbReference>
<dbReference type="Pfam" id="PF24545">
    <property type="entry name" value="Ig_TPPC8_1st"/>
    <property type="match status" value="1"/>
</dbReference>
<dbReference type="PANTHER" id="PTHR12975:SF6">
    <property type="entry name" value="TRAFFICKING PROTEIN PARTICLE COMPLEX SUBUNIT 8"/>
    <property type="match status" value="1"/>
</dbReference>
<protein>
    <submittedName>
        <fullName evidence="4">Trafficking protein particle complex subunit 8</fullName>
    </submittedName>
</protein>
<feature type="region of interest" description="Disordered" evidence="1">
    <location>
        <begin position="747"/>
        <end position="769"/>
    </location>
</feature>
<evidence type="ECO:0000259" key="2">
    <source>
        <dbReference type="Pfam" id="PF24542"/>
    </source>
</evidence>
<accession>A0A1D1YP19</accession>
<proteinExistence type="predicted"/>
<reference evidence="4" key="1">
    <citation type="submission" date="2015-07" db="EMBL/GenBank/DDBJ databases">
        <title>Transcriptome Assembly of Anthurium amnicola.</title>
        <authorList>
            <person name="Suzuki J."/>
        </authorList>
    </citation>
    <scope>NUCLEOTIDE SEQUENCE</scope>
</reference>
<feature type="compositionally biased region" description="Basic and acidic residues" evidence="1">
    <location>
        <begin position="49"/>
        <end position="62"/>
    </location>
</feature>
<evidence type="ECO:0000256" key="1">
    <source>
        <dbReference type="SAM" id="MobiDB-lite"/>
    </source>
</evidence>
<dbReference type="Gene3D" id="1.25.40.10">
    <property type="entry name" value="Tetratricopeptide repeat domain"/>
    <property type="match status" value="1"/>
</dbReference>
<feature type="domain" description="TPPC8 first Ig-like" evidence="3">
    <location>
        <begin position="669"/>
        <end position="834"/>
    </location>
</feature>
<dbReference type="InterPro" id="IPR024420">
    <property type="entry name" value="TRAPP_III_complex_Trs85"/>
</dbReference>
<feature type="non-terminal residue" evidence="4">
    <location>
        <position position="1"/>
    </location>
</feature>
<evidence type="ECO:0000259" key="3">
    <source>
        <dbReference type="Pfam" id="PF24545"/>
    </source>
</evidence>
<dbReference type="InterPro" id="IPR011990">
    <property type="entry name" value="TPR-like_helical_dom_sf"/>
</dbReference>
<dbReference type="Pfam" id="PF12739">
    <property type="entry name" value="TRAPPC-Trs85"/>
    <property type="match status" value="1"/>
</dbReference>